<evidence type="ECO:0008006" key="4">
    <source>
        <dbReference type="Google" id="ProtNLM"/>
    </source>
</evidence>
<dbReference type="PANTHER" id="PTHR46888:SF1">
    <property type="entry name" value="RIBONUCLEASE H"/>
    <property type="match status" value="1"/>
</dbReference>
<sequence length="247" mass="28333">MRQPWMPLFMESRDQLDSYLARFEMQAKVNKWPEEQWFMCISNLLTSEALEVLHALSPDQCTYGHLKASLLKRFKFMEEGFRERFHSSVPRSGQDFETFINQLMKLMDRWLESASIKDGDFTQLKELVLRAQVYNSCHADLVTFLKERNAKTSADLKALAETYAKAHPSKPLAWEDNVVYAGIRREVPTDRTTGPAQPANAARNEPTPRFRKNSQSQDQCRQPRSVSTAKTGTTTTATTKCQLSKMG</sequence>
<evidence type="ECO:0000313" key="3">
    <source>
        <dbReference type="Proteomes" id="UP000735302"/>
    </source>
</evidence>
<dbReference type="PANTHER" id="PTHR46888">
    <property type="entry name" value="ZINC KNUCKLE DOMAINCONTAINING PROTEIN-RELATED"/>
    <property type="match status" value="1"/>
</dbReference>
<name>A0AAV4CS17_9GAST</name>
<dbReference type="Gene3D" id="1.10.4020.10">
    <property type="entry name" value="DNA breaking-rejoining enzymes"/>
    <property type="match status" value="1"/>
</dbReference>
<organism evidence="2 3">
    <name type="scientific">Plakobranchus ocellatus</name>
    <dbReference type="NCBI Taxonomy" id="259542"/>
    <lineage>
        <taxon>Eukaryota</taxon>
        <taxon>Metazoa</taxon>
        <taxon>Spiralia</taxon>
        <taxon>Lophotrochozoa</taxon>
        <taxon>Mollusca</taxon>
        <taxon>Gastropoda</taxon>
        <taxon>Heterobranchia</taxon>
        <taxon>Euthyneura</taxon>
        <taxon>Panpulmonata</taxon>
        <taxon>Sacoglossa</taxon>
        <taxon>Placobranchoidea</taxon>
        <taxon>Plakobranchidae</taxon>
        <taxon>Plakobranchus</taxon>
    </lineage>
</organism>
<dbReference type="InterPro" id="IPR038269">
    <property type="entry name" value="SCAN_sf"/>
</dbReference>
<evidence type="ECO:0000256" key="1">
    <source>
        <dbReference type="SAM" id="MobiDB-lite"/>
    </source>
</evidence>
<dbReference type="Proteomes" id="UP000735302">
    <property type="component" value="Unassembled WGS sequence"/>
</dbReference>
<dbReference type="SUPFAM" id="SSF47353">
    <property type="entry name" value="Retrovirus capsid dimerization domain-like"/>
    <property type="match status" value="1"/>
</dbReference>
<feature type="compositionally biased region" description="Polar residues" evidence="1">
    <location>
        <begin position="213"/>
        <end position="227"/>
    </location>
</feature>
<gene>
    <name evidence="2" type="ORF">PoB_006119300</name>
</gene>
<protein>
    <recommendedName>
        <fullName evidence="4">SCAN box domain-containing protein</fullName>
    </recommendedName>
</protein>
<dbReference type="EMBL" id="BLXT01006926">
    <property type="protein sequence ID" value="GFO34688.1"/>
    <property type="molecule type" value="Genomic_DNA"/>
</dbReference>
<accession>A0AAV4CS17</accession>
<comment type="caution">
    <text evidence="2">The sequence shown here is derived from an EMBL/GenBank/DDBJ whole genome shotgun (WGS) entry which is preliminary data.</text>
</comment>
<evidence type="ECO:0000313" key="2">
    <source>
        <dbReference type="EMBL" id="GFO34688.1"/>
    </source>
</evidence>
<dbReference type="AlphaFoldDB" id="A0AAV4CS17"/>
<feature type="region of interest" description="Disordered" evidence="1">
    <location>
        <begin position="187"/>
        <end position="236"/>
    </location>
</feature>
<reference evidence="2 3" key="1">
    <citation type="journal article" date="2021" name="Elife">
        <title>Chloroplast acquisition without the gene transfer in kleptoplastic sea slugs, Plakobranchus ocellatus.</title>
        <authorList>
            <person name="Maeda T."/>
            <person name="Takahashi S."/>
            <person name="Yoshida T."/>
            <person name="Shimamura S."/>
            <person name="Takaki Y."/>
            <person name="Nagai Y."/>
            <person name="Toyoda A."/>
            <person name="Suzuki Y."/>
            <person name="Arimoto A."/>
            <person name="Ishii H."/>
            <person name="Satoh N."/>
            <person name="Nishiyama T."/>
            <person name="Hasebe M."/>
            <person name="Maruyama T."/>
            <person name="Minagawa J."/>
            <person name="Obokata J."/>
            <person name="Shigenobu S."/>
        </authorList>
    </citation>
    <scope>NUCLEOTIDE SEQUENCE [LARGE SCALE GENOMIC DNA]</scope>
</reference>
<keyword evidence="3" id="KW-1185">Reference proteome</keyword>
<proteinExistence type="predicted"/>